<accession>A0A6A2ZD67</accession>
<evidence type="ECO:0000313" key="1">
    <source>
        <dbReference type="EMBL" id="KAE8689002.1"/>
    </source>
</evidence>
<comment type="caution">
    <text evidence="1">The sequence shown here is derived from an EMBL/GenBank/DDBJ whole genome shotgun (WGS) entry which is preliminary data.</text>
</comment>
<dbReference type="EMBL" id="VEPZ02001175">
    <property type="protein sequence ID" value="KAE8689002.1"/>
    <property type="molecule type" value="Genomic_DNA"/>
</dbReference>
<protein>
    <submittedName>
        <fullName evidence="1">Calcineurin-like metallo-phosphoesterase superfamily protein isoform 1</fullName>
    </submittedName>
</protein>
<name>A0A6A2ZD67_HIBSY</name>
<dbReference type="PANTHER" id="PTHR12277">
    <property type="entry name" value="ALPHA/BETA HYDROLASE DOMAIN-CONTAINING PROTEIN"/>
    <property type="match status" value="1"/>
</dbReference>
<gene>
    <name evidence="1" type="ORF">F3Y22_tig00110945pilonHSYRG00154</name>
</gene>
<organism evidence="1 2">
    <name type="scientific">Hibiscus syriacus</name>
    <name type="common">Rose of Sharon</name>
    <dbReference type="NCBI Taxonomy" id="106335"/>
    <lineage>
        <taxon>Eukaryota</taxon>
        <taxon>Viridiplantae</taxon>
        <taxon>Streptophyta</taxon>
        <taxon>Embryophyta</taxon>
        <taxon>Tracheophyta</taxon>
        <taxon>Spermatophyta</taxon>
        <taxon>Magnoliopsida</taxon>
        <taxon>eudicotyledons</taxon>
        <taxon>Gunneridae</taxon>
        <taxon>Pentapetalae</taxon>
        <taxon>rosids</taxon>
        <taxon>malvids</taxon>
        <taxon>Malvales</taxon>
        <taxon>Malvaceae</taxon>
        <taxon>Malvoideae</taxon>
        <taxon>Hibiscus</taxon>
    </lineage>
</organism>
<dbReference type="PANTHER" id="PTHR12277:SF167">
    <property type="entry name" value="ALPHA_BETA-HYDROLASES SUPERFAMILY PROTEIN"/>
    <property type="match status" value="1"/>
</dbReference>
<dbReference type="SUPFAM" id="SSF53474">
    <property type="entry name" value="alpha/beta-Hydrolases"/>
    <property type="match status" value="1"/>
</dbReference>
<keyword evidence="2" id="KW-1185">Reference proteome</keyword>
<dbReference type="AlphaFoldDB" id="A0A6A2ZD67"/>
<dbReference type="Gene3D" id="3.40.50.1820">
    <property type="entry name" value="alpha/beta hydrolase"/>
    <property type="match status" value="1"/>
</dbReference>
<dbReference type="Proteomes" id="UP000436088">
    <property type="component" value="Unassembled WGS sequence"/>
</dbReference>
<dbReference type="InterPro" id="IPR029058">
    <property type="entry name" value="AB_hydrolase_fold"/>
</dbReference>
<reference evidence="1" key="1">
    <citation type="submission" date="2019-09" db="EMBL/GenBank/DDBJ databases">
        <title>Draft genome information of white flower Hibiscus syriacus.</title>
        <authorList>
            <person name="Kim Y.-M."/>
        </authorList>
    </citation>
    <scope>NUCLEOTIDE SEQUENCE [LARGE SCALE GENOMIC DNA]</scope>
    <source>
        <strain evidence="1">YM2019G1</strain>
    </source>
</reference>
<evidence type="ECO:0000313" key="2">
    <source>
        <dbReference type="Proteomes" id="UP000436088"/>
    </source>
</evidence>
<sequence>MGDVTSNVAAKLAFFPPDPPTYEVYRKENGKLVLPGITADKNMDVHLLDTGGGNTIVATFCRQPFARFTLFYSHANAADIGQMHELRAHFRVNIMRVLSILWQDLPFFCKLYKYFDLYIEEYLSKYLQNIDKIQPVTCPVLVVHGTDDETVDWSHGKRLWELSKESMSLYGSRVVAIATWNRSGVEKGLLHRPQESIPLIEPASWTWFLSTQGALREGNGPRSAISPSSSELNQAQNLEKNGGRVLRFAFYQTGKENKTGGFNKHELPRQATAFFLQKSEL</sequence>
<proteinExistence type="predicted"/>